<sequence>MNEAMSERLIRRVCCNYIPVTDTKKSAEWYVKHFKFNWNGEAGPESSAMLYMREGAIFLIPVKDRKTLSFLTKGEDGSDFEMFTINYEVDEEVIDSLYQSLKEDGAVLTDLIDEGICGRSFHFRDLDGHKFSVVTPYKG</sequence>
<dbReference type="InterPro" id="IPR029068">
    <property type="entry name" value="Glyas_Bleomycin-R_OHBP_Dase"/>
</dbReference>
<accession>A0A9X1WPH6</accession>
<dbReference type="Gene3D" id="3.10.180.10">
    <property type="entry name" value="2,3-Dihydroxybiphenyl 1,2-Dioxygenase, domain 1"/>
    <property type="match status" value="1"/>
</dbReference>
<dbReference type="SUPFAM" id="SSF54593">
    <property type="entry name" value="Glyoxalase/Bleomycin resistance protein/Dihydroxybiphenyl dioxygenase"/>
    <property type="match status" value="1"/>
</dbReference>
<dbReference type="Pfam" id="PF00903">
    <property type="entry name" value="Glyoxalase"/>
    <property type="match status" value="1"/>
</dbReference>
<name>A0A9X1WPH6_9BACL</name>
<reference evidence="2" key="1">
    <citation type="submission" date="2022-04" db="EMBL/GenBank/DDBJ databases">
        <title>Paenibacillus mangrovi sp. nov., a novel endophytic bacterium isolated from bark of Kandelia candel.</title>
        <authorList>
            <person name="Tuo L."/>
        </authorList>
    </citation>
    <scope>NUCLEOTIDE SEQUENCE</scope>
    <source>
        <strain evidence="2">KQZ6P-2</strain>
    </source>
</reference>
<protein>
    <recommendedName>
        <fullName evidence="1">VOC domain-containing protein</fullName>
    </recommendedName>
</protein>
<dbReference type="Proteomes" id="UP001139347">
    <property type="component" value="Unassembled WGS sequence"/>
</dbReference>
<dbReference type="EMBL" id="JALIRP010000004">
    <property type="protein sequence ID" value="MCJ8012281.1"/>
    <property type="molecule type" value="Genomic_DNA"/>
</dbReference>
<dbReference type="AlphaFoldDB" id="A0A9X1WPH6"/>
<dbReference type="RefSeq" id="WP_244725090.1">
    <property type="nucleotide sequence ID" value="NZ_JALIRP010000004.1"/>
</dbReference>
<feature type="domain" description="VOC" evidence="1">
    <location>
        <begin position="12"/>
        <end position="136"/>
    </location>
</feature>
<dbReference type="InterPro" id="IPR004360">
    <property type="entry name" value="Glyas_Fos-R_dOase_dom"/>
</dbReference>
<dbReference type="PROSITE" id="PS51819">
    <property type="entry name" value="VOC"/>
    <property type="match status" value="1"/>
</dbReference>
<evidence type="ECO:0000259" key="1">
    <source>
        <dbReference type="PROSITE" id="PS51819"/>
    </source>
</evidence>
<proteinExistence type="predicted"/>
<comment type="caution">
    <text evidence="2">The sequence shown here is derived from an EMBL/GenBank/DDBJ whole genome shotgun (WGS) entry which is preliminary data.</text>
</comment>
<evidence type="ECO:0000313" key="2">
    <source>
        <dbReference type="EMBL" id="MCJ8012281.1"/>
    </source>
</evidence>
<keyword evidence="3" id="KW-1185">Reference proteome</keyword>
<dbReference type="InterPro" id="IPR037523">
    <property type="entry name" value="VOC_core"/>
</dbReference>
<gene>
    <name evidence="2" type="ORF">MUG84_11105</name>
</gene>
<evidence type="ECO:0000313" key="3">
    <source>
        <dbReference type="Proteomes" id="UP001139347"/>
    </source>
</evidence>
<organism evidence="2 3">
    <name type="scientific">Paenibacillus mangrovi</name>
    <dbReference type="NCBI Taxonomy" id="2931978"/>
    <lineage>
        <taxon>Bacteria</taxon>
        <taxon>Bacillati</taxon>
        <taxon>Bacillota</taxon>
        <taxon>Bacilli</taxon>
        <taxon>Bacillales</taxon>
        <taxon>Paenibacillaceae</taxon>
        <taxon>Paenibacillus</taxon>
    </lineage>
</organism>